<feature type="compositionally biased region" description="Basic and acidic residues" evidence="1">
    <location>
        <begin position="430"/>
        <end position="450"/>
    </location>
</feature>
<feature type="compositionally biased region" description="Low complexity" evidence="1">
    <location>
        <begin position="1"/>
        <end position="17"/>
    </location>
</feature>
<reference evidence="2" key="1">
    <citation type="submission" date="2020-06" db="EMBL/GenBank/DDBJ databases">
        <authorList>
            <person name="Li T."/>
            <person name="Hu X."/>
            <person name="Zhang T."/>
            <person name="Song X."/>
            <person name="Zhang H."/>
            <person name="Dai N."/>
            <person name="Sheng W."/>
            <person name="Hou X."/>
            <person name="Wei L."/>
        </authorList>
    </citation>
    <scope>NUCLEOTIDE SEQUENCE</scope>
    <source>
        <strain evidence="2">3651</strain>
        <tissue evidence="2">Leaf</tissue>
    </source>
</reference>
<feature type="compositionally biased region" description="Polar residues" evidence="1">
    <location>
        <begin position="239"/>
        <end position="248"/>
    </location>
</feature>
<sequence length="450" mass="48574">MGADSTSDWTSSRTSGPSSPPPVSWILPQKIRGKMPRRTRVSFSSENASPVPAMASIEAMAVISGTPTTMTEESISKLVAQIALPATYDWVLPSASDSTSDPPPGFLTVYSAQLVSGLRFPLPPLLVKIFNLLGIPPSQLFSNSYRKSEWDVPTAWACSVNALPPLNLGDTKRVMKEAGLVDHEFNAKAILNEELLIVAGLHPAPDRYEGPLDRITRFRIMMNRAVMRKFIPNDVPAMPSSSEMRSARSTPSDLSLKLTPTSTTTLPSSASVSCPQETPVIDVVTSPEDVPPAVPPTDLPSDVNPSSLFPPLVEELPSSHKRPRIAVEGAEDTPTAVGPSEPVFPALVLTPCIDPQAGAFNMSKAVNQADVEVLIPRTFTGIGNLMLSQASVIPTVVTAVVEKYAYSLKNCEMLHRELQETKAAIRGQHAKIEAKSRERENKLKEELDAP</sequence>
<feature type="region of interest" description="Disordered" evidence="1">
    <location>
        <begin position="429"/>
        <end position="450"/>
    </location>
</feature>
<keyword evidence="3" id="KW-1185">Reference proteome</keyword>
<dbReference type="EMBL" id="JACGWO010000010">
    <property type="protein sequence ID" value="KAK4417384.1"/>
    <property type="molecule type" value="Genomic_DNA"/>
</dbReference>
<reference evidence="2" key="2">
    <citation type="journal article" date="2024" name="Plant">
        <title>Genomic evolution and insights into agronomic trait innovations of Sesamum species.</title>
        <authorList>
            <person name="Miao H."/>
            <person name="Wang L."/>
            <person name="Qu L."/>
            <person name="Liu H."/>
            <person name="Sun Y."/>
            <person name="Le M."/>
            <person name="Wang Q."/>
            <person name="Wei S."/>
            <person name="Zheng Y."/>
            <person name="Lin W."/>
            <person name="Duan Y."/>
            <person name="Cao H."/>
            <person name="Xiong S."/>
            <person name="Wang X."/>
            <person name="Wei L."/>
            <person name="Li C."/>
            <person name="Ma Q."/>
            <person name="Ju M."/>
            <person name="Zhao R."/>
            <person name="Li G."/>
            <person name="Mu C."/>
            <person name="Tian Q."/>
            <person name="Mei H."/>
            <person name="Zhang T."/>
            <person name="Gao T."/>
            <person name="Zhang H."/>
        </authorList>
    </citation>
    <scope>NUCLEOTIDE SEQUENCE</scope>
    <source>
        <strain evidence="2">3651</strain>
    </source>
</reference>
<feature type="region of interest" description="Disordered" evidence="1">
    <location>
        <begin position="1"/>
        <end position="30"/>
    </location>
</feature>
<protein>
    <submittedName>
        <fullName evidence="2">Uncharacterized protein</fullName>
    </submittedName>
</protein>
<accession>A0AAE1XSS5</accession>
<proteinExistence type="predicted"/>
<dbReference type="AlphaFoldDB" id="A0AAE1XSS5"/>
<dbReference type="Proteomes" id="UP001293254">
    <property type="component" value="Unassembled WGS sequence"/>
</dbReference>
<feature type="compositionally biased region" description="Low complexity" evidence="1">
    <location>
        <begin position="249"/>
        <end position="269"/>
    </location>
</feature>
<comment type="caution">
    <text evidence="2">The sequence shown here is derived from an EMBL/GenBank/DDBJ whole genome shotgun (WGS) entry which is preliminary data.</text>
</comment>
<feature type="region of interest" description="Disordered" evidence="1">
    <location>
        <begin position="235"/>
        <end position="276"/>
    </location>
</feature>
<name>A0AAE1XSS5_9LAMI</name>
<evidence type="ECO:0000313" key="3">
    <source>
        <dbReference type="Proteomes" id="UP001293254"/>
    </source>
</evidence>
<evidence type="ECO:0000313" key="2">
    <source>
        <dbReference type="EMBL" id="KAK4417384.1"/>
    </source>
</evidence>
<gene>
    <name evidence="2" type="ORF">Salat_2564000</name>
</gene>
<organism evidence="2 3">
    <name type="scientific">Sesamum alatum</name>
    <dbReference type="NCBI Taxonomy" id="300844"/>
    <lineage>
        <taxon>Eukaryota</taxon>
        <taxon>Viridiplantae</taxon>
        <taxon>Streptophyta</taxon>
        <taxon>Embryophyta</taxon>
        <taxon>Tracheophyta</taxon>
        <taxon>Spermatophyta</taxon>
        <taxon>Magnoliopsida</taxon>
        <taxon>eudicotyledons</taxon>
        <taxon>Gunneridae</taxon>
        <taxon>Pentapetalae</taxon>
        <taxon>asterids</taxon>
        <taxon>lamiids</taxon>
        <taxon>Lamiales</taxon>
        <taxon>Pedaliaceae</taxon>
        <taxon>Sesamum</taxon>
    </lineage>
</organism>
<evidence type="ECO:0000256" key="1">
    <source>
        <dbReference type="SAM" id="MobiDB-lite"/>
    </source>
</evidence>